<dbReference type="PANTHER" id="PTHR11199">
    <property type="entry name" value="STROMAL ANTIGEN"/>
    <property type="match status" value="1"/>
</dbReference>
<name>A0A1X2J2A9_9FUNG</name>
<dbReference type="InterPro" id="IPR011989">
    <property type="entry name" value="ARM-like"/>
</dbReference>
<feature type="compositionally biased region" description="Basic residues" evidence="1">
    <location>
        <begin position="24"/>
        <end position="33"/>
    </location>
</feature>
<dbReference type="Pfam" id="PF24571">
    <property type="entry name" value="HEAT_SCC3-SA"/>
    <property type="match status" value="1"/>
</dbReference>
<dbReference type="PANTHER" id="PTHR11199:SF0">
    <property type="entry name" value="LD34181P-RELATED"/>
    <property type="match status" value="1"/>
</dbReference>
<dbReference type="EMBL" id="MCGE01000001">
    <property type="protein sequence ID" value="ORZ25973.1"/>
    <property type="molecule type" value="Genomic_DNA"/>
</dbReference>
<dbReference type="InterPro" id="IPR013721">
    <property type="entry name" value="STAG"/>
</dbReference>
<dbReference type="Gene3D" id="1.25.10.10">
    <property type="entry name" value="Leucine-rich Repeat Variant"/>
    <property type="match status" value="1"/>
</dbReference>
<dbReference type="AlphaFoldDB" id="A0A1X2J2A9"/>
<dbReference type="OrthoDB" id="498590at2759"/>
<dbReference type="GO" id="GO:0008278">
    <property type="term" value="C:cohesin complex"/>
    <property type="evidence" value="ECO:0007669"/>
    <property type="project" value="TreeGrafter"/>
</dbReference>
<keyword evidence="4" id="KW-1185">Reference proteome</keyword>
<feature type="compositionally biased region" description="Acidic residues" evidence="1">
    <location>
        <begin position="38"/>
        <end position="77"/>
    </location>
</feature>
<dbReference type="GO" id="GO:0005634">
    <property type="term" value="C:nucleus"/>
    <property type="evidence" value="ECO:0007669"/>
    <property type="project" value="TreeGrafter"/>
</dbReference>
<dbReference type="GO" id="GO:0000785">
    <property type="term" value="C:chromatin"/>
    <property type="evidence" value="ECO:0007669"/>
    <property type="project" value="TreeGrafter"/>
</dbReference>
<feature type="domain" description="SCD" evidence="2">
    <location>
        <begin position="352"/>
        <end position="437"/>
    </location>
</feature>
<sequence>MTGRKATKKDRATRLKTMPEFFQRKRQLPGSRKRATDDIDSSSDSSNDEDDDQEQDELDSGMESSDAELVDDDDGSDNEFNPTSRKTGAGDSVLAGSSLSKAKMKTKASSKGKRTSNKKRRTELEVTLLSSSQLLSQVSEQDEGISLYDQTLRGGADVEDMVTTWVQQYESTKIPALQALINFVIRSSGCKMAVTTEAFADENGTVNALQELQKHLEELPYHEYPIISKTKEYRNLKRNLLEFFQILIDKCQTTLIYDGTLIETLQSWLTTMSSSVYRPFRHTATLIALKVTGELCVLASKLYKELNTLKRQLTANRKKGDRNNVIKKRVDQLKPKQKDLDDIIHDFFASVFNHRSRDVESVVRSECIKEFYVWIHLYPAHFGDNMYFRYFGWALNDPVSSVRSESLKSITKLCKSEELMNKMEVFIQRFVSRIEEMALYDVDPSVRVHAIGLCNTLYINDKNIISDSGRKALTNLVSSSNSRIRKSVAPFVKSIIDTDIFRPTLDRVEQSLSALTVTTTAAESESSISRNHRTTATYSSNALKPSANKSWVVFKSIAEFLSPRIKLTANINTDENSLRLDDVSVFDHHTIQIIDNTVESIWSLIQELQDYQAMAIYLSHDHSTIGSSQHMDYELGDPVDDTVELEPCYQLTDVEESVLLYVFVICLNKLAKNENSNEKKKDNAQSHLDETPNKITQTLIQFLPKLIRKYGDDMNILSQLTQLPQLMNMNVYLELRKEDAYKDLLQQLCKLYSTITLPEILQTCSSSIHHMMKATFLSESNGPLMVDLRKRIVSQVRDACRGKELYTARFTTDDLHTIATTVTRLDYLIGIVDTTDDMDDTSDMKADVMDLMGELVDRSVLGYDGESQIGQSALSILFRYLVWRCSYLVEDGMVAFDTAMLNKIERRRNWTIEKCTELLFTTDDTAPLPEVQRLAFSVLIDTYTIFSSDMFLKSDLNLLHHKCNNATQLQLITFLSSEIESWQASKHKDASSDKNNEEVDRKAWCLELMTSYSRGLTMGVLDLQHGSIILKQYGEHGDEIIDMHVKAFVEDLEEDLMGYTKLTEQICRLYLNALEQSFKLHVDMNYRSVDKMLKLGRLLCQSFKQANENNENSQMLENIVCDRIHLDGIDFALGNAREAKPTDDDALAIALKFFKVLTLFAKQLNRARDIGKIHKHLESRLQEYQLKPVVGEKEWEPYFAYTKTMDDLLKKKGLRFDYGATN</sequence>
<dbReference type="Proteomes" id="UP000193560">
    <property type="component" value="Unassembled WGS sequence"/>
</dbReference>
<dbReference type="InterPro" id="IPR020839">
    <property type="entry name" value="SCD"/>
</dbReference>
<feature type="compositionally biased region" description="Basic residues" evidence="1">
    <location>
        <begin position="102"/>
        <end position="121"/>
    </location>
</feature>
<comment type="caution">
    <text evidence="3">The sequence shown here is derived from an EMBL/GenBank/DDBJ whole genome shotgun (WGS) entry which is preliminary data.</text>
</comment>
<reference evidence="3 4" key="1">
    <citation type="submission" date="2016-07" db="EMBL/GenBank/DDBJ databases">
        <title>Pervasive Adenine N6-methylation of Active Genes in Fungi.</title>
        <authorList>
            <consortium name="DOE Joint Genome Institute"/>
            <person name="Mondo S.J."/>
            <person name="Dannebaum R.O."/>
            <person name="Kuo R.C."/>
            <person name="Labutti K."/>
            <person name="Haridas S."/>
            <person name="Kuo A."/>
            <person name="Salamov A."/>
            <person name="Ahrendt S.R."/>
            <person name="Lipzen A."/>
            <person name="Sullivan W."/>
            <person name="Andreopoulos W.B."/>
            <person name="Clum A."/>
            <person name="Lindquist E."/>
            <person name="Daum C."/>
            <person name="Ramamoorthy G.K."/>
            <person name="Gryganskyi A."/>
            <person name="Culley D."/>
            <person name="Magnuson J.K."/>
            <person name="James T.Y."/>
            <person name="O'Malley M.A."/>
            <person name="Stajich J.E."/>
            <person name="Spatafora J.W."/>
            <person name="Visel A."/>
            <person name="Grigoriev I.V."/>
        </authorList>
    </citation>
    <scope>NUCLEOTIDE SEQUENCE [LARGE SCALE GENOMIC DNA]</scope>
    <source>
        <strain evidence="3 4">NRRL 1336</strain>
    </source>
</reference>
<gene>
    <name evidence="3" type="ORF">BCR42DRAFT_401343</name>
</gene>
<protein>
    <recommendedName>
        <fullName evidence="2">SCD domain-containing protein</fullName>
    </recommendedName>
</protein>
<dbReference type="InterPro" id="IPR016024">
    <property type="entry name" value="ARM-type_fold"/>
</dbReference>
<dbReference type="Pfam" id="PF21581">
    <property type="entry name" value="SCD"/>
    <property type="match status" value="1"/>
</dbReference>
<evidence type="ECO:0000313" key="3">
    <source>
        <dbReference type="EMBL" id="ORZ25973.1"/>
    </source>
</evidence>
<evidence type="ECO:0000259" key="2">
    <source>
        <dbReference type="PROSITE" id="PS51425"/>
    </source>
</evidence>
<dbReference type="PROSITE" id="PS51425">
    <property type="entry name" value="SCD"/>
    <property type="match status" value="1"/>
</dbReference>
<dbReference type="GO" id="GO:0003682">
    <property type="term" value="F:chromatin binding"/>
    <property type="evidence" value="ECO:0007669"/>
    <property type="project" value="TreeGrafter"/>
</dbReference>
<evidence type="ECO:0000256" key="1">
    <source>
        <dbReference type="SAM" id="MobiDB-lite"/>
    </source>
</evidence>
<feature type="region of interest" description="Disordered" evidence="1">
    <location>
        <begin position="1"/>
        <end position="121"/>
    </location>
</feature>
<proteinExistence type="predicted"/>
<dbReference type="STRING" id="90262.A0A1X2J2A9"/>
<dbReference type="InterPro" id="IPR039662">
    <property type="entry name" value="Cohesin_Scc3/SA"/>
</dbReference>
<dbReference type="GO" id="GO:0007062">
    <property type="term" value="P:sister chromatid cohesion"/>
    <property type="evidence" value="ECO:0007669"/>
    <property type="project" value="UniProtKB-ARBA"/>
</dbReference>
<dbReference type="Pfam" id="PF08514">
    <property type="entry name" value="STAG"/>
    <property type="match status" value="1"/>
</dbReference>
<organism evidence="3 4">
    <name type="scientific">Absidia repens</name>
    <dbReference type="NCBI Taxonomy" id="90262"/>
    <lineage>
        <taxon>Eukaryota</taxon>
        <taxon>Fungi</taxon>
        <taxon>Fungi incertae sedis</taxon>
        <taxon>Mucoromycota</taxon>
        <taxon>Mucoromycotina</taxon>
        <taxon>Mucoromycetes</taxon>
        <taxon>Mucorales</taxon>
        <taxon>Cunninghamellaceae</taxon>
        <taxon>Absidia</taxon>
    </lineage>
</organism>
<dbReference type="InterPro" id="IPR056396">
    <property type="entry name" value="HEAT_SCC3-SA"/>
</dbReference>
<accession>A0A1X2J2A9</accession>
<evidence type="ECO:0000313" key="4">
    <source>
        <dbReference type="Proteomes" id="UP000193560"/>
    </source>
</evidence>
<dbReference type="SUPFAM" id="SSF48371">
    <property type="entry name" value="ARM repeat"/>
    <property type="match status" value="1"/>
</dbReference>